<keyword evidence="3" id="KW-1185">Reference proteome</keyword>
<proteinExistence type="predicted"/>
<dbReference type="Proteomes" id="UP000326757">
    <property type="component" value="Unassembled WGS sequence"/>
</dbReference>
<protein>
    <submittedName>
        <fullName evidence="2">Uncharacterized protein</fullName>
    </submittedName>
</protein>
<dbReference type="EMBL" id="VIGI01000005">
    <property type="protein sequence ID" value="KAB8300134.1"/>
    <property type="molecule type" value="Genomic_DNA"/>
</dbReference>
<gene>
    <name evidence="2" type="ORF">EYC80_000364</name>
</gene>
<evidence type="ECO:0000313" key="3">
    <source>
        <dbReference type="Proteomes" id="UP000326757"/>
    </source>
</evidence>
<comment type="caution">
    <text evidence="2">The sequence shown here is derived from an EMBL/GenBank/DDBJ whole genome shotgun (WGS) entry which is preliminary data.</text>
</comment>
<organism evidence="2 3">
    <name type="scientific">Monilinia laxa</name>
    <name type="common">Brown rot fungus</name>
    <name type="synonym">Sclerotinia laxa</name>
    <dbReference type="NCBI Taxonomy" id="61186"/>
    <lineage>
        <taxon>Eukaryota</taxon>
        <taxon>Fungi</taxon>
        <taxon>Dikarya</taxon>
        <taxon>Ascomycota</taxon>
        <taxon>Pezizomycotina</taxon>
        <taxon>Leotiomycetes</taxon>
        <taxon>Helotiales</taxon>
        <taxon>Sclerotiniaceae</taxon>
        <taxon>Monilinia</taxon>
    </lineage>
</organism>
<dbReference type="PANTHER" id="PTHR40788">
    <property type="entry name" value="CLR5 DOMAIN-CONTAINING PROTEIN-RELATED"/>
    <property type="match status" value="1"/>
</dbReference>
<reference evidence="2 3" key="1">
    <citation type="submission" date="2019-06" db="EMBL/GenBank/DDBJ databases">
        <title>Genome Sequence of the Brown Rot Fungal Pathogen Monilinia laxa.</title>
        <authorList>
            <person name="De Miccolis Angelini R.M."/>
            <person name="Landi L."/>
            <person name="Abate D."/>
            <person name="Pollastro S."/>
            <person name="Romanazzi G."/>
            <person name="Faretra F."/>
        </authorList>
    </citation>
    <scope>NUCLEOTIDE SEQUENCE [LARGE SCALE GENOMIC DNA]</scope>
    <source>
        <strain evidence="2 3">Mlax316</strain>
    </source>
</reference>
<evidence type="ECO:0000313" key="2">
    <source>
        <dbReference type="EMBL" id="KAB8300134.1"/>
    </source>
</evidence>
<feature type="region of interest" description="Disordered" evidence="1">
    <location>
        <begin position="676"/>
        <end position="695"/>
    </location>
</feature>
<dbReference type="AlphaFoldDB" id="A0A5N6KAH1"/>
<accession>A0A5N6KAH1</accession>
<name>A0A5N6KAH1_MONLA</name>
<dbReference type="PANTHER" id="PTHR40788:SF2">
    <property type="entry name" value="CLR5 DOMAIN-CONTAINING PROTEIN"/>
    <property type="match status" value="1"/>
</dbReference>
<evidence type="ECO:0000256" key="1">
    <source>
        <dbReference type="SAM" id="MobiDB-lite"/>
    </source>
</evidence>
<sequence length="818" mass="95017">MAAHLRAGYDLRPVYRTSGVEYVFAKEMQAFAERAEPYRPIEEKAHLVTRLVKEAKQVIAQWTKLHHILEAYEPIIRKRWAKKSKVKRRDLILGAYPEIPTMHAPEFDLPRLRWVRVDVSEFYRPVEYFSVPHVNLEDLSESMFLPLFMNSRGHHAPHLFAHTDNYAMRFGVNMYEILELKALDGSEPWKCGVLFNNLESGEYLEFVESEPKLSEVLASGLGYTPARTSLILSAQTVIYDFLVRCCLDILHDIPTLFEADHDFQIVPEPEPIIATSSQRLDALFAATEAPYRPPGRMDFQRIEELLEATCTAAQDHIWTLREDPSYIAEIFEERATHQDYYKKAPKCTTGFQLLLFIECAYRSLLIWSSLREDFRTLKKLKEEYSAIITPEKQLPHEYKWAFLCFWDNLGRASDTLRRTELKEAIYFGPTFQRNYKDIEKKTNGITLVVDTSIKDITFAILGEISQNRLLAYSSLPDIFDEFERSLMSAPAERDRLSIFESLLLSDIAIVALITRELNLYQPWASKVDQLLNKNGETIRAITDSKWQRMKQVSGHLRAMPSGEITKLMIEPNCFDYPAQKRQSLANTQSMRKAEKTLDDVWDLINKYYLEVYGQATLVDAHQDLFSDQKELLRIPEWTEPLPKIKQRRIQRATIDEELVNAFEHVQFEEGKTIQSSNTMFPKGKTKSRKEQPPQDTAVLAEELPEVAEAEEPPDVIRVNRKVYRVFTALFYTPSENDPPGEISWQDFLQAMAAGGLNAEPLYGSVWHFTPQKDNPSDLKRSIQFHQPHPGKIRFRTARFFGRRLRREFDWKIDSFSLE</sequence>
<dbReference type="OrthoDB" id="2922289at2759"/>